<dbReference type="AlphaFoldDB" id="A0AAX0RQJ8"/>
<protein>
    <recommendedName>
        <fullName evidence="5">Lipoprotein</fullName>
    </recommendedName>
</protein>
<comment type="caution">
    <text evidence="3">The sequence shown here is derived from an EMBL/GenBank/DDBJ whole genome shotgun (WGS) entry which is preliminary data.</text>
</comment>
<feature type="chain" id="PRO_5043735013" description="Lipoprotein" evidence="2">
    <location>
        <begin position="22"/>
        <end position="60"/>
    </location>
</feature>
<feature type="signal peptide" evidence="2">
    <location>
        <begin position="1"/>
        <end position="21"/>
    </location>
</feature>
<dbReference type="EMBL" id="NUEQ01000103">
    <property type="protein sequence ID" value="PEJ27212.1"/>
    <property type="molecule type" value="Genomic_DNA"/>
</dbReference>
<sequence length="60" mass="6643">MKNLKQWLMVLMASFMLVGVAEGCSNAGTETEDTETEDNQTDENETEGTEDDPQTEENGK</sequence>
<name>A0AAX0RQJ8_9BACI</name>
<reference evidence="3 4" key="1">
    <citation type="submission" date="2017-09" db="EMBL/GenBank/DDBJ databases">
        <title>Large-scale bioinformatics analysis of Bacillus genomes uncovers conserved roles of natural products in bacterial physiology.</title>
        <authorList>
            <consortium name="Agbiome Team Llc"/>
            <person name="Bleich R.M."/>
            <person name="Kirk G.J."/>
            <person name="Santa Maria K.C."/>
            <person name="Allen S.E."/>
            <person name="Farag S."/>
            <person name="Shank E.A."/>
            <person name="Bowers A."/>
        </authorList>
    </citation>
    <scope>NUCLEOTIDE SEQUENCE [LARGE SCALE GENOMIC DNA]</scope>
    <source>
        <strain evidence="3 4">AFS003229</strain>
    </source>
</reference>
<accession>A0AAX0RQJ8</accession>
<gene>
    <name evidence="3" type="ORF">CN689_24165</name>
</gene>
<organism evidence="3 4">
    <name type="scientific">Peribacillus butanolivorans</name>
    <dbReference type="NCBI Taxonomy" id="421767"/>
    <lineage>
        <taxon>Bacteria</taxon>
        <taxon>Bacillati</taxon>
        <taxon>Bacillota</taxon>
        <taxon>Bacilli</taxon>
        <taxon>Bacillales</taxon>
        <taxon>Bacillaceae</taxon>
        <taxon>Peribacillus</taxon>
    </lineage>
</organism>
<evidence type="ECO:0008006" key="5">
    <source>
        <dbReference type="Google" id="ProtNLM"/>
    </source>
</evidence>
<evidence type="ECO:0000256" key="2">
    <source>
        <dbReference type="SAM" id="SignalP"/>
    </source>
</evidence>
<evidence type="ECO:0000313" key="3">
    <source>
        <dbReference type="EMBL" id="PEJ27212.1"/>
    </source>
</evidence>
<dbReference type="Proteomes" id="UP000220106">
    <property type="component" value="Unassembled WGS sequence"/>
</dbReference>
<evidence type="ECO:0000313" key="4">
    <source>
        <dbReference type="Proteomes" id="UP000220106"/>
    </source>
</evidence>
<dbReference type="RefSeq" id="WP_098177694.1">
    <property type="nucleotide sequence ID" value="NZ_JBHXLQ010000015.1"/>
</dbReference>
<keyword evidence="2" id="KW-0732">Signal</keyword>
<evidence type="ECO:0000256" key="1">
    <source>
        <dbReference type="SAM" id="MobiDB-lite"/>
    </source>
</evidence>
<feature type="compositionally biased region" description="Acidic residues" evidence="1">
    <location>
        <begin position="30"/>
        <end position="60"/>
    </location>
</feature>
<proteinExistence type="predicted"/>
<feature type="region of interest" description="Disordered" evidence="1">
    <location>
        <begin position="26"/>
        <end position="60"/>
    </location>
</feature>